<dbReference type="InterPro" id="IPR047222">
    <property type="entry name" value="KaiC_C"/>
</dbReference>
<dbReference type="InterPro" id="IPR047221">
    <property type="entry name" value="KaiC_N"/>
</dbReference>
<evidence type="ECO:0000256" key="6">
    <source>
        <dbReference type="ARBA" id="ARBA00022801"/>
    </source>
</evidence>
<dbReference type="PIRSF" id="PIRSF039117">
    <property type="entry name" value="KaiC"/>
    <property type="match status" value="1"/>
</dbReference>
<dbReference type="GO" id="GO:0004674">
    <property type="term" value="F:protein serine/threonine kinase activity"/>
    <property type="evidence" value="ECO:0007669"/>
    <property type="project" value="UniProtKB-EC"/>
</dbReference>
<reference evidence="8 9" key="1">
    <citation type="submission" date="2008-06" db="EMBL/GenBank/DDBJ databases">
        <title>Complete sequence of Chloroherpeton thalassium ATCC 35110.</title>
        <authorList>
            <consortium name="US DOE Joint Genome Institute"/>
            <person name="Lucas S."/>
            <person name="Copeland A."/>
            <person name="Lapidus A."/>
            <person name="Glavina del Rio T."/>
            <person name="Dalin E."/>
            <person name="Tice H."/>
            <person name="Bruce D."/>
            <person name="Goodwin L."/>
            <person name="Pitluck S."/>
            <person name="Schmutz J."/>
            <person name="Larimer F."/>
            <person name="Land M."/>
            <person name="Hauser L."/>
            <person name="Kyrpides N."/>
            <person name="Mikhailova N."/>
            <person name="Liu Z."/>
            <person name="Li T."/>
            <person name="Zhao F."/>
            <person name="Overmann J."/>
            <person name="Bryant D.A."/>
            <person name="Richardson P."/>
        </authorList>
    </citation>
    <scope>NUCLEOTIDE SEQUENCE [LARGE SCALE GENOMIC DNA]</scope>
    <source>
        <strain evidence="9">ATCC 35110 / GB-78</strain>
    </source>
</reference>
<dbReference type="GO" id="GO:0006355">
    <property type="term" value="P:regulation of DNA-templated transcription"/>
    <property type="evidence" value="ECO:0007669"/>
    <property type="project" value="InterPro"/>
</dbReference>
<evidence type="ECO:0000313" key="8">
    <source>
        <dbReference type="EMBL" id="ACF14814.1"/>
    </source>
</evidence>
<dbReference type="EMBL" id="CP001100">
    <property type="protein sequence ID" value="ACF14814.1"/>
    <property type="molecule type" value="Genomic_DNA"/>
</dbReference>
<dbReference type="AlphaFoldDB" id="B3QX04"/>
<dbReference type="GO" id="GO:0003677">
    <property type="term" value="F:DNA binding"/>
    <property type="evidence" value="ECO:0007669"/>
    <property type="project" value="InterPro"/>
</dbReference>
<dbReference type="PROSITE" id="PS51146">
    <property type="entry name" value="KAIC"/>
    <property type="match status" value="2"/>
</dbReference>
<dbReference type="GO" id="GO:0016787">
    <property type="term" value="F:hydrolase activity"/>
    <property type="evidence" value="ECO:0007669"/>
    <property type="project" value="UniProtKB-KW"/>
</dbReference>
<proteinExistence type="predicted"/>
<accession>B3QX04</accession>
<dbReference type="CDD" id="cd19485">
    <property type="entry name" value="KaiC-N"/>
    <property type="match status" value="1"/>
</dbReference>
<organism evidence="8 9">
    <name type="scientific">Chloroherpeton thalassium (strain ATCC 35110 / GB-78)</name>
    <dbReference type="NCBI Taxonomy" id="517418"/>
    <lineage>
        <taxon>Bacteria</taxon>
        <taxon>Pseudomonadati</taxon>
        <taxon>Chlorobiota</taxon>
        <taxon>Chlorobiia</taxon>
        <taxon>Chlorobiales</taxon>
        <taxon>Chloroherpetonaceae</taxon>
        <taxon>Chloroherpeton</taxon>
    </lineage>
</organism>
<dbReference type="NCBIfam" id="NF006799">
    <property type="entry name" value="PRK09302.1"/>
    <property type="match status" value="1"/>
</dbReference>
<evidence type="ECO:0000256" key="3">
    <source>
        <dbReference type="ARBA" id="ARBA00022679"/>
    </source>
</evidence>
<gene>
    <name evidence="8" type="ordered locus">Ctha_2364</name>
</gene>
<dbReference type="OrthoDB" id="9783783at2"/>
<feature type="domain" description="KaiC" evidence="7">
    <location>
        <begin position="4"/>
        <end position="247"/>
    </location>
</feature>
<dbReference type="HOGENOM" id="CLU_023669_4_1_10"/>
<dbReference type="InterPro" id="IPR027417">
    <property type="entry name" value="P-loop_NTPase"/>
</dbReference>
<name>B3QX04_CHLT3</name>
<protein>
    <recommendedName>
        <fullName evidence="1">non-specific serine/threonine protein kinase</fullName>
        <ecNumber evidence="1">2.7.11.1</ecNumber>
    </recommendedName>
</protein>
<keyword evidence="6" id="KW-0378">Hydrolase</keyword>
<feature type="domain" description="KaiC" evidence="7">
    <location>
        <begin position="248"/>
        <end position="480"/>
    </location>
</feature>
<dbReference type="eggNOG" id="COG0467">
    <property type="taxonomic scope" value="Bacteria"/>
</dbReference>
<sequence length="505" mass="56216">MLIEKLETGIEGFEHISNGGLPKNRTTLIAGTAGSAKTVFAAQFLVEGIRQHGEAGVFVTFEELPDDIRRNMLGFGWSIQEWEQEQKWAFIDAAPRPSDDSIIAGDYDLGGLLARIENAVTHLKAKRVSLDSIGAILNRFQDLGIFRRELFRISSALKTMGVTAIMTAERTAEYGDIARYGVEEFVADNVIILRNVLEHEKRRRTVEILKFRGTSHQKGEFPFTIDPQQGIIVIPISAIELKQKSSDTRITSGVAELDKMCGGGFFRDSIILVSGPTGNGKTLLATQFIAGGVSNDERCLLFAFEESREQLFRNAIGWGIDFEQFEKKGKLKVMCEYPEVTSLEDHLIRMKDAIVEFKPNRVAVDSLSALERVSTIRGFREFVIGLTSYIKHHEVVGLFTATTPSLMGGTSVTESHISTITDSIILLRYVEMFGEMHRGLTVLKMRGSIHEKEIREFMIDDKGLHLGKPFRNIIGILSGNPQHFVSSEEDRLGGMFQDPSGATLP</sequence>
<keyword evidence="2" id="KW-0597">Phosphoprotein</keyword>
<dbReference type="GO" id="GO:0005524">
    <property type="term" value="F:ATP binding"/>
    <property type="evidence" value="ECO:0007669"/>
    <property type="project" value="InterPro"/>
</dbReference>
<dbReference type="SUPFAM" id="SSF52540">
    <property type="entry name" value="P-loop containing nucleoside triphosphate hydrolases"/>
    <property type="match status" value="2"/>
</dbReference>
<dbReference type="PANTHER" id="PTHR42926">
    <property type="match status" value="1"/>
</dbReference>
<evidence type="ECO:0000256" key="2">
    <source>
        <dbReference type="ARBA" id="ARBA00022553"/>
    </source>
</evidence>
<evidence type="ECO:0000313" key="9">
    <source>
        <dbReference type="Proteomes" id="UP000001208"/>
    </source>
</evidence>
<dbReference type="Proteomes" id="UP000001208">
    <property type="component" value="Chromosome"/>
</dbReference>
<dbReference type="RefSeq" id="WP_012500896.1">
    <property type="nucleotide sequence ID" value="NC_011026.1"/>
</dbReference>
<keyword evidence="9" id="KW-1185">Reference proteome</keyword>
<dbReference type="GO" id="GO:0000287">
    <property type="term" value="F:magnesium ion binding"/>
    <property type="evidence" value="ECO:0007669"/>
    <property type="project" value="InterPro"/>
</dbReference>
<dbReference type="InterPro" id="IPR014774">
    <property type="entry name" value="KaiC-like_dom"/>
</dbReference>
<dbReference type="KEGG" id="cts:Ctha_2364"/>
<dbReference type="InterPro" id="IPR030665">
    <property type="entry name" value="KaiC"/>
</dbReference>
<dbReference type="GO" id="GO:0042752">
    <property type="term" value="P:regulation of circadian rhythm"/>
    <property type="evidence" value="ECO:0007669"/>
    <property type="project" value="InterPro"/>
</dbReference>
<dbReference type="InterPro" id="IPR013503">
    <property type="entry name" value="Circadian_KaiC_bact"/>
</dbReference>
<dbReference type="Gene3D" id="3.40.50.300">
    <property type="entry name" value="P-loop containing nucleotide triphosphate hydrolases"/>
    <property type="match status" value="2"/>
</dbReference>
<evidence type="ECO:0000259" key="7">
    <source>
        <dbReference type="PROSITE" id="PS51146"/>
    </source>
</evidence>
<dbReference type="EC" id="2.7.11.1" evidence="1"/>
<keyword evidence="3 8" id="KW-0808">Transferase</keyword>
<dbReference type="CDD" id="cd19484">
    <property type="entry name" value="KaiC_C"/>
    <property type="match status" value="1"/>
</dbReference>
<evidence type="ECO:0000256" key="5">
    <source>
        <dbReference type="ARBA" id="ARBA00022777"/>
    </source>
</evidence>
<dbReference type="InterPro" id="IPR051347">
    <property type="entry name" value="Circadian_clock_KaiC-rel"/>
</dbReference>
<dbReference type="STRING" id="517418.Ctha_2364"/>
<keyword evidence="5" id="KW-0418">Kinase</keyword>
<dbReference type="PANTHER" id="PTHR42926:SF1">
    <property type="entry name" value="CIRCADIAN CLOCK OSCILLATOR PROTEIN KAIC 1"/>
    <property type="match status" value="1"/>
</dbReference>
<evidence type="ECO:0000256" key="1">
    <source>
        <dbReference type="ARBA" id="ARBA00012513"/>
    </source>
</evidence>
<evidence type="ECO:0000256" key="4">
    <source>
        <dbReference type="ARBA" id="ARBA00022737"/>
    </source>
</evidence>
<dbReference type="Pfam" id="PF06745">
    <property type="entry name" value="ATPase"/>
    <property type="match status" value="2"/>
</dbReference>
<keyword evidence="4" id="KW-0677">Repeat</keyword>
<dbReference type="NCBIfam" id="TIGR02655">
    <property type="entry name" value="circ_KaiC"/>
    <property type="match status" value="1"/>
</dbReference>
<dbReference type="InterPro" id="IPR010624">
    <property type="entry name" value="KaiC_dom"/>
</dbReference>